<evidence type="ECO:0000256" key="1">
    <source>
        <dbReference type="ARBA" id="ARBA00008005"/>
    </source>
</evidence>
<proteinExistence type="inferred from homology"/>
<gene>
    <name evidence="3" type="ORF">DYH56_03455</name>
</gene>
<feature type="domain" description="Tail sheath protein subtilisin-like" evidence="2">
    <location>
        <begin position="212"/>
        <end position="359"/>
    </location>
</feature>
<dbReference type="EMBL" id="QUAJ01000004">
    <property type="protein sequence ID" value="REI42422.1"/>
    <property type="molecule type" value="Genomic_DNA"/>
</dbReference>
<dbReference type="InterPro" id="IPR052042">
    <property type="entry name" value="Tail_sheath_structural"/>
</dbReference>
<protein>
    <submittedName>
        <fullName evidence="3">Phage tail sheath family protein</fullName>
    </submittedName>
</protein>
<dbReference type="PANTHER" id="PTHR35861:SF2">
    <property type="entry name" value="FELS-2 PROPHAGE PROTEIN"/>
    <property type="match status" value="1"/>
</dbReference>
<keyword evidence="4" id="KW-1185">Reference proteome</keyword>
<reference evidence="3 4" key="1">
    <citation type="submission" date="2018-08" db="EMBL/GenBank/DDBJ databases">
        <title>Draft genome sequence of Psychrilyobacter sp. strain SD5 isolated from Black Sea water.</title>
        <authorList>
            <person name="Yadav S."/>
            <person name="Villanueva L."/>
            <person name="Damste J.S.S."/>
        </authorList>
    </citation>
    <scope>NUCLEOTIDE SEQUENCE [LARGE SCALE GENOMIC DNA]</scope>
    <source>
        <strain evidence="3 4">SD5</strain>
    </source>
</reference>
<evidence type="ECO:0000259" key="2">
    <source>
        <dbReference type="Pfam" id="PF04984"/>
    </source>
</evidence>
<sequence>MINHGVSTSESTTSIASIIKSGNTAVIIGTAPVNMAKNPKVNTPVLCYTEKEALEAFGYLDDWGNYTLCEAISVFFRLFKVGPVVFINVLDPAIHKKDVIGTSVTITKKIGKISQTGILQENFVLKDSGDVVVAAEKYITTFDDNGNLEIVFIDEALADGDYKATYSQLDPSLVDSDDIIGGIDGATLKSEGFALIEQIFPKFNRVPNIGLAPGWTHDSKVMTALVSSMKKINEVFRGVALTDIDTETIDNYSKVTAWKNDNSYIHENQYNFWPMGSIGEDIYHLSTLAAASIYSVDDKNGGIPYESPSNKPLNITGICLKNKTEVDLTLAQANYLNDNGVATAINFNNGWRLWGNRTACYPSNRDIKDNTISVKRMFIWDNNNFTLTYWLDVDKPANNKLMDKIVDSYNDYYNGLVTQGAILGGRIEFNGHDNPVGSLIDGKYNFKRYMTPVGVAECIMSDLEYDIDYLKNLFGGGN</sequence>
<evidence type="ECO:0000313" key="4">
    <source>
        <dbReference type="Proteomes" id="UP000263486"/>
    </source>
</evidence>
<dbReference type="RefSeq" id="WP_114641463.1">
    <property type="nucleotide sequence ID" value="NZ_JAACIO010000004.1"/>
</dbReference>
<dbReference type="InterPro" id="IPR035089">
    <property type="entry name" value="Phage_sheath_subtilisin"/>
</dbReference>
<comment type="similarity">
    <text evidence="1">Belongs to the myoviridae tail sheath protein family.</text>
</comment>
<dbReference type="Proteomes" id="UP000263486">
    <property type="component" value="Unassembled WGS sequence"/>
</dbReference>
<organism evidence="3 4">
    <name type="scientific">Psychrilyobacter piezotolerans</name>
    <dbReference type="NCBI Taxonomy" id="2293438"/>
    <lineage>
        <taxon>Bacteria</taxon>
        <taxon>Fusobacteriati</taxon>
        <taxon>Fusobacteriota</taxon>
        <taxon>Fusobacteriia</taxon>
        <taxon>Fusobacteriales</taxon>
        <taxon>Fusobacteriaceae</taxon>
        <taxon>Psychrilyobacter</taxon>
    </lineage>
</organism>
<comment type="caution">
    <text evidence="3">The sequence shown here is derived from an EMBL/GenBank/DDBJ whole genome shotgun (WGS) entry which is preliminary data.</text>
</comment>
<dbReference type="PANTHER" id="PTHR35861">
    <property type="match status" value="1"/>
</dbReference>
<dbReference type="Pfam" id="PF04984">
    <property type="entry name" value="Phage_sheath_1"/>
    <property type="match status" value="1"/>
</dbReference>
<evidence type="ECO:0000313" key="3">
    <source>
        <dbReference type="EMBL" id="REI42422.1"/>
    </source>
</evidence>
<accession>A0ABX9KJ98</accession>
<name>A0ABX9KJ98_9FUSO</name>